<dbReference type="EMBL" id="JAINUG010000105">
    <property type="protein sequence ID" value="KAJ8396571.1"/>
    <property type="molecule type" value="Genomic_DNA"/>
</dbReference>
<proteinExistence type="predicted"/>
<dbReference type="AlphaFoldDB" id="A0AAD7S5X6"/>
<sequence>MKYSLLVDQEKGNQRHQRSLRQKTVSFTLARVVRRSITISRSRTHEAILEQLDVASALALVHGGEEEVEGDSRVEQEVEGDSRVEEEVEGDSRVEEEEVVLDDPERVPEEGPSVPLSPSAQADSTTTSLTITSRAVGLYYGLAKRCWSEIQLRSVSLPLSLSPASAHTPAARAPALTLPLPLLSTLVPAPSPLPPSLPLPVRPSSAPSATPAPPADEPPPVERAPRPLSPAQAPGPKPSRLAGLYLLLSFFFPSFYFFPICLPPACRRLPG</sequence>
<keyword evidence="2" id="KW-0812">Transmembrane</keyword>
<feature type="region of interest" description="Disordered" evidence="1">
    <location>
        <begin position="197"/>
        <end position="235"/>
    </location>
</feature>
<feature type="compositionally biased region" description="Pro residues" evidence="1">
    <location>
        <begin position="210"/>
        <end position="222"/>
    </location>
</feature>
<feature type="transmembrane region" description="Helical" evidence="2">
    <location>
        <begin position="242"/>
        <end position="262"/>
    </location>
</feature>
<feature type="compositionally biased region" description="Basic and acidic residues" evidence="1">
    <location>
        <begin position="70"/>
        <end position="93"/>
    </location>
</feature>
<evidence type="ECO:0000256" key="2">
    <source>
        <dbReference type="SAM" id="Phobius"/>
    </source>
</evidence>
<comment type="caution">
    <text evidence="3">The sequence shown here is derived from an EMBL/GenBank/DDBJ whole genome shotgun (WGS) entry which is preliminary data.</text>
</comment>
<keyword evidence="2" id="KW-0472">Membrane</keyword>
<name>A0AAD7S5X6_9TELE</name>
<keyword evidence="4" id="KW-1185">Reference proteome</keyword>
<feature type="compositionally biased region" description="Polar residues" evidence="1">
    <location>
        <begin position="116"/>
        <end position="127"/>
    </location>
</feature>
<protein>
    <submittedName>
        <fullName evidence="3">Uncharacterized protein</fullName>
    </submittedName>
</protein>
<evidence type="ECO:0000256" key="1">
    <source>
        <dbReference type="SAM" id="MobiDB-lite"/>
    </source>
</evidence>
<dbReference type="Proteomes" id="UP001221898">
    <property type="component" value="Unassembled WGS sequence"/>
</dbReference>
<feature type="region of interest" description="Disordered" evidence="1">
    <location>
        <begin position="65"/>
        <end position="127"/>
    </location>
</feature>
<reference evidence="3" key="1">
    <citation type="journal article" date="2023" name="Science">
        <title>Genome structures resolve the early diversification of teleost fishes.</title>
        <authorList>
            <person name="Parey E."/>
            <person name="Louis A."/>
            <person name="Montfort J."/>
            <person name="Bouchez O."/>
            <person name="Roques C."/>
            <person name="Iampietro C."/>
            <person name="Lluch J."/>
            <person name="Castinel A."/>
            <person name="Donnadieu C."/>
            <person name="Desvignes T."/>
            <person name="Floi Bucao C."/>
            <person name="Jouanno E."/>
            <person name="Wen M."/>
            <person name="Mejri S."/>
            <person name="Dirks R."/>
            <person name="Jansen H."/>
            <person name="Henkel C."/>
            <person name="Chen W.J."/>
            <person name="Zahm M."/>
            <person name="Cabau C."/>
            <person name="Klopp C."/>
            <person name="Thompson A.W."/>
            <person name="Robinson-Rechavi M."/>
            <person name="Braasch I."/>
            <person name="Lecointre G."/>
            <person name="Bobe J."/>
            <person name="Postlethwait J.H."/>
            <person name="Berthelot C."/>
            <person name="Roest Crollius H."/>
            <person name="Guiguen Y."/>
        </authorList>
    </citation>
    <scope>NUCLEOTIDE SEQUENCE</scope>
    <source>
        <strain evidence="3">NC1722</strain>
    </source>
</reference>
<keyword evidence="2" id="KW-1133">Transmembrane helix</keyword>
<gene>
    <name evidence="3" type="ORF">AAFF_G00016370</name>
</gene>
<evidence type="ECO:0000313" key="3">
    <source>
        <dbReference type="EMBL" id="KAJ8396571.1"/>
    </source>
</evidence>
<evidence type="ECO:0000313" key="4">
    <source>
        <dbReference type="Proteomes" id="UP001221898"/>
    </source>
</evidence>
<accession>A0AAD7S5X6</accession>
<organism evidence="3 4">
    <name type="scientific">Aldrovandia affinis</name>
    <dbReference type="NCBI Taxonomy" id="143900"/>
    <lineage>
        <taxon>Eukaryota</taxon>
        <taxon>Metazoa</taxon>
        <taxon>Chordata</taxon>
        <taxon>Craniata</taxon>
        <taxon>Vertebrata</taxon>
        <taxon>Euteleostomi</taxon>
        <taxon>Actinopterygii</taxon>
        <taxon>Neopterygii</taxon>
        <taxon>Teleostei</taxon>
        <taxon>Notacanthiformes</taxon>
        <taxon>Halosauridae</taxon>
        <taxon>Aldrovandia</taxon>
    </lineage>
</organism>